<evidence type="ECO:0000313" key="2">
    <source>
        <dbReference type="Proteomes" id="UP000034681"/>
    </source>
</evidence>
<evidence type="ECO:0000313" key="1">
    <source>
        <dbReference type="EMBL" id="KKJ00844.1"/>
    </source>
</evidence>
<protein>
    <submittedName>
        <fullName evidence="1">Uncharacterized protein</fullName>
    </submittedName>
</protein>
<dbReference type="STRING" id="317619.GCA_000332315_04395"/>
<reference evidence="1" key="1">
    <citation type="submission" date="2012-04" db="EMBL/GenBank/DDBJ databases">
        <authorList>
            <person name="Borisov I.G."/>
            <person name="Ivanikova N.V."/>
            <person name="Pinevich A.V."/>
        </authorList>
    </citation>
    <scope>NUCLEOTIDE SEQUENCE</scope>
    <source>
        <strain evidence="1">CALU 1027</strain>
    </source>
</reference>
<name>A0A0M2Q1M2_PROHO</name>
<dbReference type="Proteomes" id="UP000034681">
    <property type="component" value="Unassembled WGS sequence"/>
</dbReference>
<proteinExistence type="predicted"/>
<gene>
    <name evidence="1" type="ORF">PROH_04925</name>
</gene>
<keyword evidence="2" id="KW-1185">Reference proteome</keyword>
<accession>A0A0M2Q1M2</accession>
<dbReference type="EMBL" id="AJTX02000003">
    <property type="protein sequence ID" value="KKJ00844.1"/>
    <property type="molecule type" value="Genomic_DNA"/>
</dbReference>
<dbReference type="AlphaFoldDB" id="A0A0M2Q1M2"/>
<organism evidence="1 2">
    <name type="scientific">Prochlorothrix hollandica PCC 9006 = CALU 1027</name>
    <dbReference type="NCBI Taxonomy" id="317619"/>
    <lineage>
        <taxon>Bacteria</taxon>
        <taxon>Bacillati</taxon>
        <taxon>Cyanobacteriota</taxon>
        <taxon>Cyanophyceae</taxon>
        <taxon>Prochlorotrichales</taxon>
        <taxon>Prochlorotrichaceae</taxon>
        <taxon>Prochlorothrix</taxon>
    </lineage>
</organism>
<sequence>MATPLPGVKPGQILVLAAGEGCLYGEVVDLVPQRQRVWLRTLLLTLANPLDPDRPSLYLLQEDSHLLWPLALFQPALDTDLLPLLPHLIQTQRTPLTPEAAQAFRQFIAQVWHHNPSAFQS</sequence>
<comment type="caution">
    <text evidence="1">The sequence shown here is derived from an EMBL/GenBank/DDBJ whole genome shotgun (WGS) entry which is preliminary data.</text>
</comment>